<keyword evidence="1" id="KW-0472">Membrane</keyword>
<evidence type="ECO:0000256" key="1">
    <source>
        <dbReference type="SAM" id="Phobius"/>
    </source>
</evidence>
<feature type="transmembrane region" description="Helical" evidence="1">
    <location>
        <begin position="34"/>
        <end position="53"/>
    </location>
</feature>
<keyword evidence="1" id="KW-0812">Transmembrane</keyword>
<accession>A0A1X7HTF1</accession>
<keyword evidence="3" id="KW-1185">Reference proteome</keyword>
<evidence type="ECO:0008006" key="4">
    <source>
        <dbReference type="Google" id="ProtNLM"/>
    </source>
</evidence>
<evidence type="ECO:0000313" key="2">
    <source>
        <dbReference type="EMBL" id="SMF92638.1"/>
    </source>
</evidence>
<dbReference type="EMBL" id="LT840184">
    <property type="protein sequence ID" value="SMF92638.1"/>
    <property type="molecule type" value="Genomic_DNA"/>
</dbReference>
<feature type="transmembrane region" description="Helical" evidence="1">
    <location>
        <begin position="65"/>
        <end position="83"/>
    </location>
</feature>
<gene>
    <name evidence="2" type="ORF">SAMN05661091_5938</name>
</gene>
<protein>
    <recommendedName>
        <fullName evidence="4">2TM domain-containing protein</fullName>
    </recommendedName>
</protein>
<dbReference type="RefSeq" id="WP_208916685.1">
    <property type="nucleotide sequence ID" value="NZ_LT840184.1"/>
</dbReference>
<reference evidence="2 3" key="1">
    <citation type="submission" date="2017-04" db="EMBL/GenBank/DDBJ databases">
        <authorList>
            <person name="Afonso C.L."/>
            <person name="Miller P.J."/>
            <person name="Scott M.A."/>
            <person name="Spackman E."/>
            <person name="Goraichik I."/>
            <person name="Dimitrov K.M."/>
            <person name="Suarez D.L."/>
            <person name="Swayne D.E."/>
        </authorList>
    </citation>
    <scope>NUCLEOTIDE SEQUENCE [LARGE SCALE GENOMIC DNA]</scope>
    <source>
        <strain evidence="2 3">N3/975</strain>
    </source>
</reference>
<keyword evidence="1" id="KW-1133">Transmembrane helix</keyword>
<name>A0A1X7HTF1_9BACL</name>
<proteinExistence type="predicted"/>
<feature type="transmembrane region" description="Helical" evidence="1">
    <location>
        <begin position="122"/>
        <end position="140"/>
    </location>
</feature>
<evidence type="ECO:0000313" key="3">
    <source>
        <dbReference type="Proteomes" id="UP000192940"/>
    </source>
</evidence>
<sequence length="180" mass="20055">MIGALIIGCEIAFWIFVLSGLSARYIFGWKKAGGILLLCTPAIDLLLIVVTVIDLKNGAKAELVHGLAAIYIGVTIAFGHRMIKWADQRFAHRFAGGPKPETRPKYGKNRAQWERQGWYRHLLAWVLGALLLVGMVMIVGDASRTKELERIAFGWAGVVVIDFVISFSYTLWPKKEAREG</sequence>
<organism evidence="2 3">
    <name type="scientific">Paenibacillus uliginis N3/975</name>
    <dbReference type="NCBI Taxonomy" id="1313296"/>
    <lineage>
        <taxon>Bacteria</taxon>
        <taxon>Bacillati</taxon>
        <taxon>Bacillota</taxon>
        <taxon>Bacilli</taxon>
        <taxon>Bacillales</taxon>
        <taxon>Paenibacillaceae</taxon>
        <taxon>Paenibacillus</taxon>
    </lineage>
</organism>
<dbReference type="Proteomes" id="UP000192940">
    <property type="component" value="Chromosome I"/>
</dbReference>
<dbReference type="AlphaFoldDB" id="A0A1X7HTF1"/>
<feature type="transmembrane region" description="Helical" evidence="1">
    <location>
        <begin position="152"/>
        <end position="172"/>
    </location>
</feature>
<dbReference type="STRING" id="1313296.SAMN05661091_5938"/>
<feature type="transmembrane region" description="Helical" evidence="1">
    <location>
        <begin position="6"/>
        <end position="27"/>
    </location>
</feature>